<dbReference type="Pfam" id="PF00440">
    <property type="entry name" value="TetR_N"/>
    <property type="match status" value="1"/>
</dbReference>
<dbReference type="PANTHER" id="PTHR30055">
    <property type="entry name" value="HTH-TYPE TRANSCRIPTIONAL REGULATOR RUTR"/>
    <property type="match status" value="1"/>
</dbReference>
<dbReference type="EMBL" id="VTFZ01000001">
    <property type="protein sequence ID" value="MRX79360.1"/>
    <property type="molecule type" value="Genomic_DNA"/>
</dbReference>
<organism evidence="7 8">
    <name type="scientific">Enorma shizhengliae</name>
    <dbReference type="NCBI Taxonomy" id="2606615"/>
    <lineage>
        <taxon>Bacteria</taxon>
        <taxon>Bacillati</taxon>
        <taxon>Actinomycetota</taxon>
        <taxon>Coriobacteriia</taxon>
        <taxon>Coriobacteriales</taxon>
        <taxon>Coriobacteriaceae</taxon>
        <taxon>Enorma</taxon>
    </lineage>
</organism>
<feature type="DNA-binding region" description="H-T-H motif" evidence="4">
    <location>
        <begin position="32"/>
        <end position="51"/>
    </location>
</feature>
<evidence type="ECO:0000256" key="5">
    <source>
        <dbReference type="SAM" id="MobiDB-lite"/>
    </source>
</evidence>
<dbReference type="PANTHER" id="PTHR30055:SF234">
    <property type="entry name" value="HTH-TYPE TRANSCRIPTIONAL REGULATOR BETI"/>
    <property type="match status" value="1"/>
</dbReference>
<evidence type="ECO:0000256" key="3">
    <source>
        <dbReference type="ARBA" id="ARBA00023163"/>
    </source>
</evidence>
<evidence type="ECO:0000256" key="2">
    <source>
        <dbReference type="ARBA" id="ARBA00023125"/>
    </source>
</evidence>
<dbReference type="Proteomes" id="UP000470010">
    <property type="component" value="Unassembled WGS sequence"/>
</dbReference>
<name>A0A7K0G794_9ACTN</name>
<dbReference type="InterPro" id="IPR001647">
    <property type="entry name" value="HTH_TetR"/>
</dbReference>
<dbReference type="GO" id="GO:0000976">
    <property type="term" value="F:transcription cis-regulatory region binding"/>
    <property type="evidence" value="ECO:0007669"/>
    <property type="project" value="TreeGrafter"/>
</dbReference>
<evidence type="ECO:0000256" key="1">
    <source>
        <dbReference type="ARBA" id="ARBA00023015"/>
    </source>
</evidence>
<dbReference type="AlphaFoldDB" id="A0A7K0G794"/>
<comment type="caution">
    <text evidence="7">The sequence shown here is derived from an EMBL/GenBank/DDBJ whole genome shotgun (WGS) entry which is preliminary data.</text>
</comment>
<protein>
    <submittedName>
        <fullName evidence="7">TetR family transcriptional regulator</fullName>
    </submittedName>
</protein>
<sequence length="311" mass="33511">MARNKYPEETVRRILDVAEELFYTKGYEHTTMADIVDGLGGLTKGAVYHHFKSKEEIFEAVFERANRPVYERSDAILADRSLTGLEKFRALDKASSEGPSVDMWHAMKPSSDPVQNPRLIAQEFVDAMDTAHRYVEPVIREGMADGSIAAEHPREVAEVLILLANLWLVPMFNPLPADDREAYQRRVQTFLRVSHAVGVDLVDWKSLDQKRVGKVAEEEGWASWRWAQKEPWAGGEEGPAAGMVVGKEPVAGATAGEGSAVAVASGEEPAAGTEASPATAAASKEGPATGTAASPAAAGEEPAGCPREADS</sequence>
<evidence type="ECO:0000313" key="7">
    <source>
        <dbReference type="EMBL" id="MRX79360.1"/>
    </source>
</evidence>
<dbReference type="SUPFAM" id="SSF48498">
    <property type="entry name" value="Tetracyclin repressor-like, C-terminal domain"/>
    <property type="match status" value="1"/>
</dbReference>
<reference evidence="8" key="1">
    <citation type="submission" date="2019-08" db="EMBL/GenBank/DDBJ databases">
        <title>Arthrobacter sp. nov., isolated from plateau pika and Tibetan wild ass.</title>
        <authorList>
            <person name="Ge Y."/>
        </authorList>
    </citation>
    <scope>NUCLEOTIDE SEQUENCE [LARGE SCALE GENOMIC DNA]</scope>
    <source>
        <strain evidence="8">HF-1365</strain>
    </source>
</reference>
<evidence type="ECO:0000259" key="6">
    <source>
        <dbReference type="PROSITE" id="PS50977"/>
    </source>
</evidence>
<dbReference type="GO" id="GO:0003700">
    <property type="term" value="F:DNA-binding transcription factor activity"/>
    <property type="evidence" value="ECO:0007669"/>
    <property type="project" value="TreeGrafter"/>
</dbReference>
<dbReference type="InterPro" id="IPR050109">
    <property type="entry name" value="HTH-type_TetR-like_transc_reg"/>
</dbReference>
<feature type="domain" description="HTH tetR-type" evidence="6">
    <location>
        <begin position="8"/>
        <end position="69"/>
    </location>
</feature>
<keyword evidence="1" id="KW-0805">Transcription regulation</keyword>
<keyword evidence="2 4" id="KW-0238">DNA-binding</keyword>
<dbReference type="Gene3D" id="1.10.357.10">
    <property type="entry name" value="Tetracycline Repressor, domain 2"/>
    <property type="match status" value="1"/>
</dbReference>
<evidence type="ECO:0000313" key="8">
    <source>
        <dbReference type="Proteomes" id="UP000470010"/>
    </source>
</evidence>
<gene>
    <name evidence="7" type="ORF">GJE22_01845</name>
</gene>
<dbReference type="PROSITE" id="PS50977">
    <property type="entry name" value="HTH_TETR_2"/>
    <property type="match status" value="1"/>
</dbReference>
<accession>A0A7K0G794</accession>
<keyword evidence="8" id="KW-1185">Reference proteome</keyword>
<proteinExistence type="predicted"/>
<feature type="region of interest" description="Disordered" evidence="5">
    <location>
        <begin position="254"/>
        <end position="311"/>
    </location>
</feature>
<dbReference type="SUPFAM" id="SSF46689">
    <property type="entry name" value="Homeodomain-like"/>
    <property type="match status" value="1"/>
</dbReference>
<dbReference type="InterPro" id="IPR036271">
    <property type="entry name" value="Tet_transcr_reg_TetR-rel_C_sf"/>
</dbReference>
<dbReference type="RefSeq" id="WP_144687203.1">
    <property type="nucleotide sequence ID" value="NZ_VLLQ01000001.1"/>
</dbReference>
<dbReference type="InterPro" id="IPR009057">
    <property type="entry name" value="Homeodomain-like_sf"/>
</dbReference>
<keyword evidence="3" id="KW-0804">Transcription</keyword>
<evidence type="ECO:0000256" key="4">
    <source>
        <dbReference type="PROSITE-ProRule" id="PRU00335"/>
    </source>
</evidence>